<dbReference type="CDD" id="cd04301">
    <property type="entry name" value="NAT_SF"/>
    <property type="match status" value="1"/>
</dbReference>
<dbReference type="Pfam" id="PF00583">
    <property type="entry name" value="Acetyltransf_1"/>
    <property type="match status" value="1"/>
</dbReference>
<dbReference type="SUPFAM" id="SSF55729">
    <property type="entry name" value="Acyl-CoA N-acyltransferases (Nat)"/>
    <property type="match status" value="1"/>
</dbReference>
<evidence type="ECO:0000313" key="5">
    <source>
        <dbReference type="Proteomes" id="UP000638981"/>
    </source>
</evidence>
<gene>
    <name evidence="4" type="ORF">GCM10007315_08810</name>
</gene>
<evidence type="ECO:0000256" key="1">
    <source>
        <dbReference type="ARBA" id="ARBA00022679"/>
    </source>
</evidence>
<dbReference type="PROSITE" id="PS51186">
    <property type="entry name" value="GNAT"/>
    <property type="match status" value="1"/>
</dbReference>
<protein>
    <submittedName>
        <fullName evidence="4">GCN5 family N-acetyltransferase</fullName>
    </submittedName>
</protein>
<dbReference type="PANTHER" id="PTHR43877">
    <property type="entry name" value="AMINOALKYLPHOSPHONATE N-ACETYLTRANSFERASE-RELATED-RELATED"/>
    <property type="match status" value="1"/>
</dbReference>
<dbReference type="Proteomes" id="UP000638981">
    <property type="component" value="Unassembled WGS sequence"/>
</dbReference>
<dbReference type="Gene3D" id="3.40.630.30">
    <property type="match status" value="1"/>
</dbReference>
<feature type="domain" description="N-acetyltransferase" evidence="3">
    <location>
        <begin position="2"/>
        <end position="153"/>
    </location>
</feature>
<dbReference type="InterPro" id="IPR016181">
    <property type="entry name" value="Acyl_CoA_acyltransferase"/>
</dbReference>
<dbReference type="EMBL" id="BMYJ01000002">
    <property type="protein sequence ID" value="GHC48950.1"/>
    <property type="molecule type" value="Genomic_DNA"/>
</dbReference>
<reference evidence="4" key="2">
    <citation type="submission" date="2020-09" db="EMBL/GenBank/DDBJ databases">
        <authorList>
            <person name="Sun Q."/>
            <person name="Kim S."/>
        </authorList>
    </citation>
    <scope>NUCLEOTIDE SEQUENCE</scope>
    <source>
        <strain evidence="4">KCTC 23310</strain>
    </source>
</reference>
<comment type="caution">
    <text evidence="4">The sequence shown here is derived from an EMBL/GenBank/DDBJ whole genome shotgun (WGS) entry which is preliminary data.</text>
</comment>
<name>A0A918TJK5_9RHOB</name>
<dbReference type="InterPro" id="IPR050832">
    <property type="entry name" value="Bact_Acetyltransf"/>
</dbReference>
<evidence type="ECO:0000256" key="2">
    <source>
        <dbReference type="ARBA" id="ARBA00023315"/>
    </source>
</evidence>
<dbReference type="GO" id="GO:0016747">
    <property type="term" value="F:acyltransferase activity, transferring groups other than amino-acyl groups"/>
    <property type="evidence" value="ECO:0007669"/>
    <property type="project" value="InterPro"/>
</dbReference>
<proteinExistence type="predicted"/>
<keyword evidence="1" id="KW-0808">Transferase</keyword>
<reference evidence="4" key="1">
    <citation type="journal article" date="2014" name="Int. J. Syst. Evol. Microbiol.">
        <title>Complete genome sequence of Corynebacterium casei LMG S-19264T (=DSM 44701T), isolated from a smear-ripened cheese.</title>
        <authorList>
            <consortium name="US DOE Joint Genome Institute (JGI-PGF)"/>
            <person name="Walter F."/>
            <person name="Albersmeier A."/>
            <person name="Kalinowski J."/>
            <person name="Ruckert C."/>
        </authorList>
    </citation>
    <scope>NUCLEOTIDE SEQUENCE</scope>
    <source>
        <strain evidence="4">KCTC 23310</strain>
    </source>
</reference>
<keyword evidence="2" id="KW-0012">Acyltransferase</keyword>
<dbReference type="PANTHER" id="PTHR43877:SF5">
    <property type="entry name" value="BLL8307 PROTEIN"/>
    <property type="match status" value="1"/>
</dbReference>
<evidence type="ECO:0000259" key="3">
    <source>
        <dbReference type="PROSITE" id="PS51186"/>
    </source>
</evidence>
<dbReference type="AlphaFoldDB" id="A0A918TJK5"/>
<organism evidence="4 5">
    <name type="scientific">Neogemmobacter tilapiae</name>
    <dbReference type="NCBI Taxonomy" id="875041"/>
    <lineage>
        <taxon>Bacteria</taxon>
        <taxon>Pseudomonadati</taxon>
        <taxon>Pseudomonadota</taxon>
        <taxon>Alphaproteobacteria</taxon>
        <taxon>Rhodobacterales</taxon>
        <taxon>Paracoccaceae</taxon>
        <taxon>Neogemmobacter</taxon>
    </lineage>
</organism>
<sequence length="153" mass="16893">MLTIALESPLGADLTLLMSRHTADMHADTPPESIHMMDASQLAVPGIWFYVMRDGAEPVGMGAFKRIDTHHAEIKSMHVLIERRGQGLSRRMLDHLLAQAAAQGFKRLSLETGSQDMFAPARGLYARAGFTECDPFEGYTLDPNSVYMTKTIA</sequence>
<accession>A0A918TJK5</accession>
<evidence type="ECO:0000313" key="4">
    <source>
        <dbReference type="EMBL" id="GHC48950.1"/>
    </source>
</evidence>
<keyword evidence="5" id="KW-1185">Reference proteome</keyword>
<dbReference type="RefSeq" id="WP_189410408.1">
    <property type="nucleotide sequence ID" value="NZ_BMYJ01000002.1"/>
</dbReference>
<dbReference type="InterPro" id="IPR000182">
    <property type="entry name" value="GNAT_dom"/>
</dbReference>